<gene>
    <name evidence="2" type="ORF">A994_07601</name>
</gene>
<dbReference type="Proteomes" id="UP000007360">
    <property type="component" value="Unassembled WGS sequence"/>
</dbReference>
<keyword evidence="3" id="KW-1185">Reference proteome</keyword>
<accession>K2RB76</accession>
<sequence length="134" mass="15441">MNEVVKFLDENPVTYVATIGLDGKPKVRPFQFMLENGGKLYFCTNNQKDVYQQIQKFPYIEITTSSPDFRWIRLSGKVVFSEDIEIKKAIIDNSQLVKSLYQTADNPIFKIFYLEDAKATIADFSGEPPKEFLL</sequence>
<feature type="domain" description="Pyridoxamine 5'-phosphate oxidase N-terminal" evidence="1">
    <location>
        <begin position="3"/>
        <end position="90"/>
    </location>
</feature>
<dbReference type="InterPro" id="IPR052917">
    <property type="entry name" value="Stress-Dev_Protein"/>
</dbReference>
<dbReference type="AlphaFoldDB" id="K2RB76"/>
<protein>
    <recommendedName>
        <fullName evidence="1">Pyridoxamine 5'-phosphate oxidase N-terminal domain-containing protein</fullName>
    </recommendedName>
</protein>
<dbReference type="PANTHER" id="PTHR34818">
    <property type="entry name" value="PROTEIN BLI-3"/>
    <property type="match status" value="1"/>
</dbReference>
<dbReference type="OrthoDB" id="129364at2157"/>
<evidence type="ECO:0000313" key="3">
    <source>
        <dbReference type="Proteomes" id="UP000007360"/>
    </source>
</evidence>
<dbReference type="Gene3D" id="2.30.110.10">
    <property type="entry name" value="Electron Transport, Fmn-binding Protein, Chain A"/>
    <property type="match status" value="1"/>
</dbReference>
<dbReference type="InterPro" id="IPR011576">
    <property type="entry name" value="Pyridox_Oxase_N"/>
</dbReference>
<name>K2RB76_METFP</name>
<evidence type="ECO:0000313" key="2">
    <source>
        <dbReference type="EMBL" id="EKF85579.1"/>
    </source>
</evidence>
<dbReference type="PANTHER" id="PTHR34818:SF1">
    <property type="entry name" value="PROTEIN BLI-3"/>
    <property type="match status" value="1"/>
</dbReference>
<dbReference type="SUPFAM" id="SSF50475">
    <property type="entry name" value="FMN-binding split barrel"/>
    <property type="match status" value="1"/>
</dbReference>
<dbReference type="Pfam" id="PF01243">
    <property type="entry name" value="PNPOx_N"/>
    <property type="match status" value="1"/>
</dbReference>
<dbReference type="PATRIC" id="fig|1204725.3.peg.1524"/>
<dbReference type="RefSeq" id="WP_004030830.1">
    <property type="nucleotide sequence ID" value="NZ_AMPO01000006.1"/>
</dbReference>
<proteinExistence type="predicted"/>
<dbReference type="InterPro" id="IPR012349">
    <property type="entry name" value="Split_barrel_FMN-bd"/>
</dbReference>
<dbReference type="EMBL" id="AMPO01000006">
    <property type="protein sequence ID" value="EKF85579.1"/>
    <property type="molecule type" value="Genomic_DNA"/>
</dbReference>
<evidence type="ECO:0000259" key="1">
    <source>
        <dbReference type="Pfam" id="PF01243"/>
    </source>
</evidence>
<comment type="caution">
    <text evidence="2">The sequence shown here is derived from an EMBL/GenBank/DDBJ whole genome shotgun (WGS) entry which is preliminary data.</text>
</comment>
<reference evidence="2 3" key="1">
    <citation type="journal article" date="2012" name="J. Bacteriol.">
        <title>Draft genome sequence of Methanobacterium formicicum DSM 3637, an archaebacterium isolated from the methane producer amoeba Pelomyxa palustris.</title>
        <authorList>
            <person name="Gutierrez G."/>
        </authorList>
    </citation>
    <scope>NUCLEOTIDE SEQUENCE [LARGE SCALE GENOMIC DNA]</scope>
    <source>
        <strain evidence="3">DSM 3637 / PP1</strain>
    </source>
</reference>
<organism evidence="2 3">
    <name type="scientific">Methanobacterium formicicum (strain DSM 3637 / PP1)</name>
    <dbReference type="NCBI Taxonomy" id="1204725"/>
    <lineage>
        <taxon>Archaea</taxon>
        <taxon>Methanobacteriati</taxon>
        <taxon>Methanobacteriota</taxon>
        <taxon>Methanomada group</taxon>
        <taxon>Methanobacteria</taxon>
        <taxon>Methanobacteriales</taxon>
        <taxon>Methanobacteriaceae</taxon>
        <taxon>Methanobacterium</taxon>
    </lineage>
</organism>